<name>A0A2H3D6V7_ARMGA</name>
<organism evidence="1 2">
    <name type="scientific">Armillaria gallica</name>
    <name type="common">Bulbous honey fungus</name>
    <name type="synonym">Armillaria bulbosa</name>
    <dbReference type="NCBI Taxonomy" id="47427"/>
    <lineage>
        <taxon>Eukaryota</taxon>
        <taxon>Fungi</taxon>
        <taxon>Dikarya</taxon>
        <taxon>Basidiomycota</taxon>
        <taxon>Agaricomycotina</taxon>
        <taxon>Agaricomycetes</taxon>
        <taxon>Agaricomycetidae</taxon>
        <taxon>Agaricales</taxon>
        <taxon>Marasmiineae</taxon>
        <taxon>Physalacriaceae</taxon>
        <taxon>Armillaria</taxon>
    </lineage>
</organism>
<dbReference type="OrthoDB" id="3229878at2759"/>
<proteinExistence type="predicted"/>
<dbReference type="InParanoid" id="A0A2H3D6V7"/>
<accession>A0A2H3D6V7</accession>
<reference evidence="2" key="1">
    <citation type="journal article" date="2017" name="Nat. Ecol. Evol.">
        <title>Genome expansion and lineage-specific genetic innovations in the forest pathogenic fungi Armillaria.</title>
        <authorList>
            <person name="Sipos G."/>
            <person name="Prasanna A.N."/>
            <person name="Walter M.C."/>
            <person name="O'Connor E."/>
            <person name="Balint B."/>
            <person name="Krizsan K."/>
            <person name="Kiss B."/>
            <person name="Hess J."/>
            <person name="Varga T."/>
            <person name="Slot J."/>
            <person name="Riley R."/>
            <person name="Boka B."/>
            <person name="Rigling D."/>
            <person name="Barry K."/>
            <person name="Lee J."/>
            <person name="Mihaltcheva S."/>
            <person name="LaButti K."/>
            <person name="Lipzen A."/>
            <person name="Waldron R."/>
            <person name="Moloney N.M."/>
            <person name="Sperisen C."/>
            <person name="Kredics L."/>
            <person name="Vagvoelgyi C."/>
            <person name="Patrignani A."/>
            <person name="Fitzpatrick D."/>
            <person name="Nagy I."/>
            <person name="Doyle S."/>
            <person name="Anderson J.B."/>
            <person name="Grigoriev I.V."/>
            <person name="Gueldener U."/>
            <person name="Muensterkoetter M."/>
            <person name="Nagy L.G."/>
        </authorList>
    </citation>
    <scope>NUCLEOTIDE SEQUENCE [LARGE SCALE GENOMIC DNA]</scope>
    <source>
        <strain evidence="2">Ar21-2</strain>
    </source>
</reference>
<dbReference type="EMBL" id="KZ293667">
    <property type="protein sequence ID" value="PBK89840.1"/>
    <property type="molecule type" value="Genomic_DNA"/>
</dbReference>
<dbReference type="AlphaFoldDB" id="A0A2H3D6V7"/>
<protein>
    <submittedName>
        <fullName evidence="1">Uncharacterized protein</fullName>
    </submittedName>
</protein>
<evidence type="ECO:0000313" key="2">
    <source>
        <dbReference type="Proteomes" id="UP000217790"/>
    </source>
</evidence>
<dbReference type="OMA" id="YEANWIT"/>
<dbReference type="STRING" id="47427.A0A2H3D6V7"/>
<dbReference type="Proteomes" id="UP000217790">
    <property type="component" value="Unassembled WGS sequence"/>
</dbReference>
<sequence>MLTPPDSARLRMTGPGLPTCLRHPTTTTTTMGTRGYYVYRWRGWYFIHYNHLDSYPDGLGLIIHGEVPSADCDPKVFDKWFEAATKRFDADLKRYKVEERRRETFEVSDRFSISREQPRNDIFIEWIYEIDFDNLVFHVDSAPMFRLDCMPSHDDFCDYISVNHYGVRAYPEEMPERHRYEANWITSPPEISSKQLTAYKRLDAIVKEDIVPLAISVVSSTRIRLLEALIGVLMKRSSSTCRNIINLRNVSSRDSFTKASFHAIWHFAWTALSPPKYGKQWEAVIAGSHYPARVSKNDCLAVWFRENLCVLAWTHLDDEPNLKAAVVAITECLRSQSRDSDTFGVAFSLYHCVVVRLEGKTGKVTHTGVLDFLPSWYAYSPSTPGIIALARLSEYLDDLSLGHPDVTVCTTEPLHTQLPHELLARISEYIYSSATLLAYAQASVQTRAACRAMLMKPWVDNLQLLAVHPDSVLCGSKNVNEDTVMEEDGDGRRKKFASLADAKFLTLDEKHADTVFSVSNSQYQRDLLQGLIVAEGILKPPVE</sequence>
<keyword evidence="2" id="KW-1185">Reference proteome</keyword>
<evidence type="ECO:0000313" key="1">
    <source>
        <dbReference type="EMBL" id="PBK89840.1"/>
    </source>
</evidence>
<gene>
    <name evidence="1" type="ORF">ARMGADRAFT_317921</name>
</gene>